<evidence type="ECO:0000313" key="2">
    <source>
        <dbReference type="Proteomes" id="UP000887574"/>
    </source>
</evidence>
<feature type="transmembrane region" description="Helical" evidence="1">
    <location>
        <begin position="36"/>
        <end position="58"/>
    </location>
</feature>
<dbReference type="InterPro" id="IPR019425">
    <property type="entry name" value="7TM_GPCR_serpentine_rcpt_Srt"/>
</dbReference>
<sequence>MELYLFQREEFNRFYNCSKINIEDLPLQSRIHPGKGMIVIFLCAIFYILYIPCSFSLFKRRENACYKLMLYICAIDFSALWLLGFLQGWLSNIGAVYCSYPDVIYLAGVSVTCLWMTESAAQIFLAINRCMAILSPNAEDFFFKGSRTYFWLALLTIYGMYIATFTKPVLYTGLFFSWSFNPYVGYLVDTESTYVNYLHTVHDTAVAIILPSIYAVFFVLFVIKTKAGGGSKAISSKQRMLFIQILIIGFIHLVGCLLYASLPYVNFAAV</sequence>
<dbReference type="Pfam" id="PF10321">
    <property type="entry name" value="7TM_GPCR_Srt"/>
    <property type="match status" value="1"/>
</dbReference>
<keyword evidence="1" id="KW-0472">Membrane</keyword>
<dbReference type="AlphaFoldDB" id="A0A915EAY3"/>
<dbReference type="Proteomes" id="UP000887574">
    <property type="component" value="Unplaced"/>
</dbReference>
<dbReference type="WBParaSite" id="jg4731">
    <property type="protein sequence ID" value="jg4731"/>
    <property type="gene ID" value="jg4731"/>
</dbReference>
<evidence type="ECO:0000313" key="3">
    <source>
        <dbReference type="WBParaSite" id="jg4731"/>
    </source>
</evidence>
<reference evidence="3" key="1">
    <citation type="submission" date="2022-11" db="UniProtKB">
        <authorList>
            <consortium name="WormBaseParasite"/>
        </authorList>
    </citation>
    <scope>IDENTIFICATION</scope>
</reference>
<dbReference type="PANTHER" id="PTHR23021">
    <property type="entry name" value="SERPENTINE RECEPTOR, CLASS T"/>
    <property type="match status" value="1"/>
</dbReference>
<dbReference type="SUPFAM" id="SSF81321">
    <property type="entry name" value="Family A G protein-coupled receptor-like"/>
    <property type="match status" value="1"/>
</dbReference>
<keyword evidence="1" id="KW-1133">Transmembrane helix</keyword>
<proteinExistence type="predicted"/>
<feature type="transmembrane region" description="Helical" evidence="1">
    <location>
        <begin position="70"/>
        <end position="91"/>
    </location>
</feature>
<dbReference type="PANTHER" id="PTHR23021:SF11">
    <property type="entry name" value="SERPENTINE RECEPTOR, CLASS T"/>
    <property type="match status" value="1"/>
</dbReference>
<keyword evidence="2" id="KW-1185">Reference proteome</keyword>
<evidence type="ECO:0000256" key="1">
    <source>
        <dbReference type="SAM" id="Phobius"/>
    </source>
</evidence>
<name>A0A915EAY3_9BILA</name>
<feature type="transmembrane region" description="Helical" evidence="1">
    <location>
        <begin position="103"/>
        <end position="127"/>
    </location>
</feature>
<organism evidence="2 3">
    <name type="scientific">Ditylenchus dipsaci</name>
    <dbReference type="NCBI Taxonomy" id="166011"/>
    <lineage>
        <taxon>Eukaryota</taxon>
        <taxon>Metazoa</taxon>
        <taxon>Ecdysozoa</taxon>
        <taxon>Nematoda</taxon>
        <taxon>Chromadorea</taxon>
        <taxon>Rhabditida</taxon>
        <taxon>Tylenchina</taxon>
        <taxon>Tylenchomorpha</taxon>
        <taxon>Sphaerularioidea</taxon>
        <taxon>Anguinidae</taxon>
        <taxon>Anguininae</taxon>
        <taxon>Ditylenchus</taxon>
    </lineage>
</organism>
<feature type="transmembrane region" description="Helical" evidence="1">
    <location>
        <begin position="243"/>
        <end position="262"/>
    </location>
</feature>
<protein>
    <submittedName>
        <fullName evidence="3">Uncharacterized protein</fullName>
    </submittedName>
</protein>
<feature type="transmembrane region" description="Helical" evidence="1">
    <location>
        <begin position="204"/>
        <end position="223"/>
    </location>
</feature>
<feature type="transmembrane region" description="Helical" evidence="1">
    <location>
        <begin position="148"/>
        <end position="170"/>
    </location>
</feature>
<keyword evidence="1" id="KW-0812">Transmembrane</keyword>
<accession>A0A915EAY3</accession>